<dbReference type="AlphaFoldDB" id="S3DU02"/>
<gene>
    <name evidence="3" type="ORF">GLAREA_01033</name>
</gene>
<evidence type="ECO:0000313" key="4">
    <source>
        <dbReference type="Proteomes" id="UP000016922"/>
    </source>
</evidence>
<evidence type="ECO:0000259" key="2">
    <source>
        <dbReference type="Pfam" id="PF25534"/>
    </source>
</evidence>
<protein>
    <recommendedName>
        <fullName evidence="2">DUF7918 domain-containing protein</fullName>
    </recommendedName>
</protein>
<feature type="region of interest" description="Disordered" evidence="1">
    <location>
        <begin position="317"/>
        <end position="336"/>
    </location>
</feature>
<dbReference type="OrthoDB" id="3513418at2759"/>
<evidence type="ECO:0000313" key="3">
    <source>
        <dbReference type="EMBL" id="EPE29873.1"/>
    </source>
</evidence>
<feature type="domain" description="DUF7918" evidence="2">
    <location>
        <begin position="24"/>
        <end position="139"/>
    </location>
</feature>
<reference evidence="3 4" key="1">
    <citation type="journal article" date="2013" name="BMC Genomics">
        <title>Genomics-driven discovery of the pneumocandin biosynthetic gene cluster in the fungus Glarea lozoyensis.</title>
        <authorList>
            <person name="Chen L."/>
            <person name="Yue Q."/>
            <person name="Zhang X."/>
            <person name="Xiang M."/>
            <person name="Wang C."/>
            <person name="Li S."/>
            <person name="Che Y."/>
            <person name="Ortiz-Lopez F.J."/>
            <person name="Bills G.F."/>
            <person name="Liu X."/>
            <person name="An Z."/>
        </authorList>
    </citation>
    <scope>NUCLEOTIDE SEQUENCE [LARGE SCALE GENOMIC DNA]</scope>
    <source>
        <strain evidence="4">ATCC 20868 / MF5171</strain>
    </source>
</reference>
<dbReference type="KEGG" id="glz:GLAREA_01033"/>
<dbReference type="InterPro" id="IPR057678">
    <property type="entry name" value="DUF7918"/>
</dbReference>
<evidence type="ECO:0000256" key="1">
    <source>
        <dbReference type="SAM" id="MobiDB-lite"/>
    </source>
</evidence>
<dbReference type="Pfam" id="PF25534">
    <property type="entry name" value="DUF7918"/>
    <property type="match status" value="1"/>
</dbReference>
<name>S3DU02_GLAL2</name>
<dbReference type="RefSeq" id="XP_008083982.1">
    <property type="nucleotide sequence ID" value="XM_008085791.1"/>
</dbReference>
<keyword evidence="4" id="KW-1185">Reference proteome</keyword>
<dbReference type="HOGENOM" id="CLU_410519_0_0_1"/>
<dbReference type="EMBL" id="KE145367">
    <property type="protein sequence ID" value="EPE29873.1"/>
    <property type="molecule type" value="Genomic_DNA"/>
</dbReference>
<feature type="compositionally biased region" description="Basic and acidic residues" evidence="1">
    <location>
        <begin position="326"/>
        <end position="335"/>
    </location>
</feature>
<dbReference type="GeneID" id="19460091"/>
<sequence length="669" mass="75389">MAILSGRADGSNEVEVRVKRWPEDTYFEEYIKTGDREKATATACERYIVPEPGKQYIIEVVLKAGYDFNCQEVRIELFFPGIEKEVSKLRIFYPGPCVGVSPDRKYTLIGTNKFEVDGRISSGARFVFNAVSIDEKLDDESDLLGIIPKSLASFQLQQITHANGPWNAKLVDKESYKKHGITSTTKLIGGNQLKLERNNAWMRNIIYDAVLKYNFYHRGSVKETVMAGGSVTNPLSNPRDHLQWAFLDVWERRAAFMRLQELYKEYQRGEVRSVVEHAPAARVISLLDDTEDGVDIGRKAAEKYRESSASIISLVGNGKVQHRRQPKESRSRQPKSEIFAIKAEADTRNGNIPVDLTTVTPKTFKREHSATPIKQELIDIDSIDVSKIKIFQASTIKRDLDDEDRRKRIKLEDSAESGLPILDDIVVYDDQENLKQDDTDAEQVLPSTESEEEAFAKEQEAQIAEIDRQMAELQAQQKADFEKLLNHGADSYLKCQYHHFKNAQERRLRDGFLMYHSQPSSYFSLHPLSLPLHPSLMPITEPSSTNPQIPSQHPPSPNFIVQIRRCNSEIFLASRDIAGDRIWITCTITYVVKGDSEGVEITIPAAGVFSLVAGMEVEGEDGKGDVGDGEGEGEEGTWKPIIKRFECFLDLSPVRERGEIVAGMVGEGV</sequence>
<proteinExistence type="predicted"/>
<dbReference type="Proteomes" id="UP000016922">
    <property type="component" value="Unassembled WGS sequence"/>
</dbReference>
<accession>S3DU02</accession>
<organism evidence="3 4">
    <name type="scientific">Glarea lozoyensis (strain ATCC 20868 / MF5171)</name>
    <dbReference type="NCBI Taxonomy" id="1116229"/>
    <lineage>
        <taxon>Eukaryota</taxon>
        <taxon>Fungi</taxon>
        <taxon>Dikarya</taxon>
        <taxon>Ascomycota</taxon>
        <taxon>Pezizomycotina</taxon>
        <taxon>Leotiomycetes</taxon>
        <taxon>Helotiales</taxon>
        <taxon>Helotiaceae</taxon>
        <taxon>Glarea</taxon>
    </lineage>
</organism>